<organism evidence="1 2">
    <name type="scientific">Halalkalibacter nanhaiisediminis</name>
    <dbReference type="NCBI Taxonomy" id="688079"/>
    <lineage>
        <taxon>Bacteria</taxon>
        <taxon>Bacillati</taxon>
        <taxon>Bacillota</taxon>
        <taxon>Bacilli</taxon>
        <taxon>Bacillales</taxon>
        <taxon>Bacillaceae</taxon>
        <taxon>Halalkalibacter</taxon>
    </lineage>
</organism>
<gene>
    <name evidence="1" type="ORF">IQ10_00649</name>
</gene>
<comment type="caution">
    <text evidence="1">The sequence shown here is derived from an EMBL/GenBank/DDBJ whole genome shotgun (WGS) entry which is preliminary data.</text>
</comment>
<keyword evidence="1" id="KW-0418">Kinase</keyword>
<dbReference type="AlphaFoldDB" id="A0A562QQA2"/>
<accession>A0A562QQA2</accession>
<dbReference type="GO" id="GO:0016301">
    <property type="term" value="F:kinase activity"/>
    <property type="evidence" value="ECO:0007669"/>
    <property type="project" value="UniProtKB-KW"/>
</dbReference>
<dbReference type="SUPFAM" id="SSF141251">
    <property type="entry name" value="Kinase-associated protein B-like"/>
    <property type="match status" value="1"/>
</dbReference>
<dbReference type="EMBL" id="VLKZ01000002">
    <property type="protein sequence ID" value="TWI58941.1"/>
    <property type="molecule type" value="Genomic_DNA"/>
</dbReference>
<reference evidence="1 2" key="1">
    <citation type="journal article" date="2015" name="Stand. Genomic Sci.">
        <title>Genomic Encyclopedia of Bacterial and Archaeal Type Strains, Phase III: the genomes of soil and plant-associated and newly described type strains.</title>
        <authorList>
            <person name="Whitman W.B."/>
            <person name="Woyke T."/>
            <person name="Klenk H.P."/>
            <person name="Zhou Y."/>
            <person name="Lilburn T.G."/>
            <person name="Beck B.J."/>
            <person name="De Vos P."/>
            <person name="Vandamme P."/>
            <person name="Eisen J.A."/>
            <person name="Garrity G."/>
            <person name="Hugenholtz P."/>
            <person name="Kyrpides N.C."/>
        </authorList>
    </citation>
    <scope>NUCLEOTIDE SEQUENCE [LARGE SCALE GENOMIC DNA]</scope>
    <source>
        <strain evidence="1 2">CGMCC 1.10116</strain>
    </source>
</reference>
<dbReference type="InterPro" id="IPR014916">
    <property type="entry name" value="KapB"/>
</dbReference>
<sequence length="125" mass="14640">MKNETYVRAFYKTGVYVAELIEMQEENQRALVKVLAVLRHPTQGDLHNPKMTNVPFFHQRKALAQFEKTWVPLSSLKSYDEQVPDYKTSLKKALEKQISELESQDTDWSRACLEKLKECQNEYGL</sequence>
<dbReference type="Proteomes" id="UP000315711">
    <property type="component" value="Unassembled WGS sequence"/>
</dbReference>
<keyword evidence="2" id="KW-1185">Reference proteome</keyword>
<dbReference type="SMART" id="SM01298">
    <property type="entry name" value="KapB"/>
    <property type="match status" value="1"/>
</dbReference>
<dbReference type="InterPro" id="IPR038080">
    <property type="entry name" value="KapB_sf"/>
</dbReference>
<protein>
    <submittedName>
        <fullName evidence="1">Kinase-associated protein B</fullName>
    </submittedName>
</protein>
<dbReference type="RefSeq" id="WP_242009706.1">
    <property type="nucleotide sequence ID" value="NZ_VLKZ01000002.1"/>
</dbReference>
<dbReference type="Gene3D" id="2.30.30.430">
    <property type="entry name" value="Kinase associated protein B domain"/>
    <property type="match status" value="1"/>
</dbReference>
<evidence type="ECO:0000313" key="1">
    <source>
        <dbReference type="EMBL" id="TWI58941.1"/>
    </source>
</evidence>
<dbReference type="Pfam" id="PF08810">
    <property type="entry name" value="KapB"/>
    <property type="match status" value="1"/>
</dbReference>
<evidence type="ECO:0000313" key="2">
    <source>
        <dbReference type="Proteomes" id="UP000315711"/>
    </source>
</evidence>
<proteinExistence type="predicted"/>
<name>A0A562QQA2_9BACI</name>
<keyword evidence="1" id="KW-0808">Transferase</keyword>